<dbReference type="EMBL" id="CAAALY010246169">
    <property type="protein sequence ID" value="VEL33657.1"/>
    <property type="molecule type" value="Genomic_DNA"/>
</dbReference>
<gene>
    <name evidence="2" type="ORF">PXEA_LOCUS27097</name>
</gene>
<dbReference type="InterPro" id="IPR050927">
    <property type="entry name" value="TRPM"/>
</dbReference>
<organism evidence="2 3">
    <name type="scientific">Protopolystoma xenopodis</name>
    <dbReference type="NCBI Taxonomy" id="117903"/>
    <lineage>
        <taxon>Eukaryota</taxon>
        <taxon>Metazoa</taxon>
        <taxon>Spiralia</taxon>
        <taxon>Lophotrochozoa</taxon>
        <taxon>Platyhelminthes</taxon>
        <taxon>Monogenea</taxon>
        <taxon>Polyopisthocotylea</taxon>
        <taxon>Polystomatidea</taxon>
        <taxon>Polystomatidae</taxon>
        <taxon>Protopolystoma</taxon>
    </lineage>
</organism>
<dbReference type="PANTHER" id="PTHR13800">
    <property type="entry name" value="TRANSIENT RECEPTOR POTENTIAL CATION CHANNEL, SUBFAMILY M, MEMBER 6"/>
    <property type="match status" value="1"/>
</dbReference>
<evidence type="ECO:0000259" key="1">
    <source>
        <dbReference type="Pfam" id="PF18139"/>
    </source>
</evidence>
<accession>A0A3S5ACW2</accession>
<sequence>MVNFSLHPFRCGCGRLFADHEPVVQLEAKITNPNINQVSIGQTSARPTLMAPLSISGLTQTAATQERWQVKKHTREMPTNAYGTVEFQGGPHPTKARYVRLHYDTRPEAVVHLLLHEWCLRVPSLVISALGGLANAPLQAKLRRVVQSGLLRAAKTTGAWVITNGLDTGKSRLLFS</sequence>
<reference evidence="2" key="1">
    <citation type="submission" date="2018-11" db="EMBL/GenBank/DDBJ databases">
        <authorList>
            <consortium name="Pathogen Informatics"/>
        </authorList>
    </citation>
    <scope>NUCLEOTIDE SEQUENCE</scope>
</reference>
<dbReference type="Pfam" id="PF18139">
    <property type="entry name" value="LSDAT_euk"/>
    <property type="match status" value="1"/>
</dbReference>
<evidence type="ECO:0000313" key="2">
    <source>
        <dbReference type="EMBL" id="VEL33657.1"/>
    </source>
</evidence>
<dbReference type="GO" id="GO:0030001">
    <property type="term" value="P:metal ion transport"/>
    <property type="evidence" value="ECO:0007669"/>
    <property type="project" value="TreeGrafter"/>
</dbReference>
<dbReference type="GO" id="GO:0005261">
    <property type="term" value="F:monoatomic cation channel activity"/>
    <property type="evidence" value="ECO:0007669"/>
    <property type="project" value="TreeGrafter"/>
</dbReference>
<dbReference type="PANTHER" id="PTHR13800:SF1">
    <property type="entry name" value="TRANSIENT RECEPTOR POTENTIAL CATION CHANNEL TRPM"/>
    <property type="match status" value="1"/>
</dbReference>
<feature type="domain" description="TRPM SLOG" evidence="1">
    <location>
        <begin position="96"/>
        <end position="173"/>
    </location>
</feature>
<protein>
    <recommendedName>
        <fullName evidence="1">TRPM SLOG domain-containing protein</fullName>
    </recommendedName>
</protein>
<name>A0A3S5ACW2_9PLAT</name>
<dbReference type="GO" id="GO:0005886">
    <property type="term" value="C:plasma membrane"/>
    <property type="evidence" value="ECO:0007669"/>
    <property type="project" value="TreeGrafter"/>
</dbReference>
<keyword evidence="3" id="KW-1185">Reference proteome</keyword>
<proteinExistence type="predicted"/>
<dbReference type="Proteomes" id="UP000784294">
    <property type="component" value="Unassembled WGS sequence"/>
</dbReference>
<dbReference type="OrthoDB" id="301415at2759"/>
<dbReference type="AlphaFoldDB" id="A0A3S5ACW2"/>
<evidence type="ECO:0000313" key="3">
    <source>
        <dbReference type="Proteomes" id="UP000784294"/>
    </source>
</evidence>
<dbReference type="InterPro" id="IPR041491">
    <property type="entry name" value="TRPM_SLOG"/>
</dbReference>
<comment type="caution">
    <text evidence="2">The sequence shown here is derived from an EMBL/GenBank/DDBJ whole genome shotgun (WGS) entry which is preliminary data.</text>
</comment>